<dbReference type="AlphaFoldDB" id="A0A3N1KYT2"/>
<reference evidence="2 3" key="1">
    <citation type="submission" date="2018-11" db="EMBL/GenBank/DDBJ databases">
        <title>Genomic Encyclopedia of Type Strains, Phase IV (KMG-IV): sequencing the most valuable type-strain genomes for metagenomic binning, comparative biology and taxonomic classification.</title>
        <authorList>
            <person name="Goeker M."/>
        </authorList>
    </citation>
    <scope>NUCLEOTIDE SEQUENCE [LARGE SCALE GENOMIC DNA]</scope>
    <source>
        <strain evidence="2 3">DSM 5900</strain>
    </source>
</reference>
<feature type="transmembrane region" description="Helical" evidence="1">
    <location>
        <begin position="37"/>
        <end position="57"/>
    </location>
</feature>
<evidence type="ECO:0000256" key="1">
    <source>
        <dbReference type="SAM" id="Phobius"/>
    </source>
</evidence>
<feature type="transmembrane region" description="Helical" evidence="1">
    <location>
        <begin position="77"/>
        <end position="97"/>
    </location>
</feature>
<dbReference type="Proteomes" id="UP000278222">
    <property type="component" value="Unassembled WGS sequence"/>
</dbReference>
<dbReference type="RefSeq" id="WP_123692157.1">
    <property type="nucleotide sequence ID" value="NZ_AP019700.1"/>
</dbReference>
<name>A0A3N1KYT2_9PROT</name>
<keyword evidence="3" id="KW-1185">Reference proteome</keyword>
<feature type="transmembrane region" description="Helical" evidence="1">
    <location>
        <begin position="136"/>
        <end position="156"/>
    </location>
</feature>
<proteinExistence type="predicted"/>
<organism evidence="2 3">
    <name type="scientific">Stella humosa</name>
    <dbReference type="NCBI Taxonomy" id="94"/>
    <lineage>
        <taxon>Bacteria</taxon>
        <taxon>Pseudomonadati</taxon>
        <taxon>Pseudomonadota</taxon>
        <taxon>Alphaproteobacteria</taxon>
        <taxon>Rhodospirillales</taxon>
        <taxon>Stellaceae</taxon>
        <taxon>Stella</taxon>
    </lineage>
</organism>
<keyword evidence="1" id="KW-0812">Transmembrane</keyword>
<evidence type="ECO:0008006" key="4">
    <source>
        <dbReference type="Google" id="ProtNLM"/>
    </source>
</evidence>
<feature type="transmembrane region" description="Helical" evidence="1">
    <location>
        <begin position="163"/>
        <end position="186"/>
    </location>
</feature>
<protein>
    <recommendedName>
        <fullName evidence="4">Yip1-like protein</fullName>
    </recommendedName>
</protein>
<accession>A0A3N1KYT2</accession>
<keyword evidence="1" id="KW-1133">Transmembrane helix</keyword>
<dbReference type="OrthoDB" id="8443450at2"/>
<dbReference type="EMBL" id="RJKX01000015">
    <property type="protein sequence ID" value="ROP84317.1"/>
    <property type="molecule type" value="Genomic_DNA"/>
</dbReference>
<feature type="transmembrane region" description="Helical" evidence="1">
    <location>
        <begin position="104"/>
        <end position="130"/>
    </location>
</feature>
<sequence length="191" mass="20519">MHTPSTAEIAHWLDGAWRLACRDPAGMARFDGSLDTFWKSFFAAVLALPFFALLVMLRDLPVEPRGGTGVVLVTEAISYVASWAAFPLAMVYLSAAIGRRDRYLAFIAAFNWSAMIQVTLFLAATGLAALDLLPDGITQGIAFGVTMLVLAYEWFIVRVGLGVGGWIASGVVFLDLALGIVINGLAQSIYS</sequence>
<comment type="caution">
    <text evidence="2">The sequence shown here is derived from an EMBL/GenBank/DDBJ whole genome shotgun (WGS) entry which is preliminary data.</text>
</comment>
<evidence type="ECO:0000313" key="2">
    <source>
        <dbReference type="EMBL" id="ROP84317.1"/>
    </source>
</evidence>
<evidence type="ECO:0000313" key="3">
    <source>
        <dbReference type="Proteomes" id="UP000278222"/>
    </source>
</evidence>
<keyword evidence="1" id="KW-0472">Membrane</keyword>
<gene>
    <name evidence="2" type="ORF">EDC65_3667</name>
</gene>